<keyword evidence="1" id="KW-0812">Transmembrane</keyword>
<protein>
    <submittedName>
        <fullName evidence="2">Uncharacterized protein</fullName>
    </submittedName>
</protein>
<keyword evidence="3" id="KW-1185">Reference proteome</keyword>
<accession>A0A934R2U5</accession>
<proteinExistence type="predicted"/>
<evidence type="ECO:0000256" key="1">
    <source>
        <dbReference type="SAM" id="Phobius"/>
    </source>
</evidence>
<sequence length="53" mass="5964">MNYHDFRRAALGLTLHGPFSRNRRRRREVRPLVSAGVVFSAGMVVGWLAGLLV</sequence>
<name>A0A934R2U5_9BACT</name>
<comment type="caution">
    <text evidence="2">The sequence shown here is derived from an EMBL/GenBank/DDBJ whole genome shotgun (WGS) entry which is preliminary data.</text>
</comment>
<gene>
    <name evidence="2" type="ORF">JIN84_05565</name>
</gene>
<reference evidence="2" key="1">
    <citation type="submission" date="2021-01" db="EMBL/GenBank/DDBJ databases">
        <title>Modified the classification status of verrucomicrobia.</title>
        <authorList>
            <person name="Feng X."/>
        </authorList>
    </citation>
    <scope>NUCLEOTIDE SEQUENCE</scope>
    <source>
        <strain evidence="2">JCM 18052</strain>
    </source>
</reference>
<dbReference type="AlphaFoldDB" id="A0A934R2U5"/>
<keyword evidence="1" id="KW-0472">Membrane</keyword>
<dbReference type="EMBL" id="JAENIK010000005">
    <property type="protein sequence ID" value="MBK1815068.1"/>
    <property type="molecule type" value="Genomic_DNA"/>
</dbReference>
<evidence type="ECO:0000313" key="3">
    <source>
        <dbReference type="Proteomes" id="UP000600139"/>
    </source>
</evidence>
<organism evidence="2 3">
    <name type="scientific">Luteolibacter yonseiensis</name>
    <dbReference type="NCBI Taxonomy" id="1144680"/>
    <lineage>
        <taxon>Bacteria</taxon>
        <taxon>Pseudomonadati</taxon>
        <taxon>Verrucomicrobiota</taxon>
        <taxon>Verrucomicrobiia</taxon>
        <taxon>Verrucomicrobiales</taxon>
        <taxon>Verrucomicrobiaceae</taxon>
        <taxon>Luteolibacter</taxon>
    </lineage>
</organism>
<feature type="transmembrane region" description="Helical" evidence="1">
    <location>
        <begin position="31"/>
        <end position="52"/>
    </location>
</feature>
<dbReference type="Proteomes" id="UP000600139">
    <property type="component" value="Unassembled WGS sequence"/>
</dbReference>
<keyword evidence="1" id="KW-1133">Transmembrane helix</keyword>
<evidence type="ECO:0000313" key="2">
    <source>
        <dbReference type="EMBL" id="MBK1815068.1"/>
    </source>
</evidence>
<dbReference type="RefSeq" id="WP_200350038.1">
    <property type="nucleotide sequence ID" value="NZ_BAABHZ010000005.1"/>
</dbReference>